<evidence type="ECO:0000256" key="3">
    <source>
        <dbReference type="ARBA" id="ARBA00022692"/>
    </source>
</evidence>
<dbReference type="InterPro" id="IPR051401">
    <property type="entry name" value="GtrA_CellWall_Glycosyl"/>
</dbReference>
<evidence type="ECO:0000256" key="5">
    <source>
        <dbReference type="ARBA" id="ARBA00023136"/>
    </source>
</evidence>
<evidence type="ECO:0000259" key="7">
    <source>
        <dbReference type="Pfam" id="PF04138"/>
    </source>
</evidence>
<keyword evidence="3 6" id="KW-0812">Transmembrane</keyword>
<gene>
    <name evidence="8" type="ORF">FSB78_01975</name>
</gene>
<accession>A0A5C6UCD5</accession>
<comment type="caution">
    <text evidence="8">The sequence shown here is derived from an EMBL/GenBank/DDBJ whole genome shotgun (WGS) entry which is preliminary data.</text>
</comment>
<comment type="subcellular location">
    <subcellularLocation>
        <location evidence="1">Membrane</location>
        <topology evidence="1">Multi-pass membrane protein</topology>
    </subcellularLocation>
</comment>
<evidence type="ECO:0000256" key="4">
    <source>
        <dbReference type="ARBA" id="ARBA00022989"/>
    </source>
</evidence>
<evidence type="ECO:0000313" key="8">
    <source>
        <dbReference type="EMBL" id="TXC69861.1"/>
    </source>
</evidence>
<feature type="transmembrane region" description="Helical" evidence="6">
    <location>
        <begin position="119"/>
        <end position="138"/>
    </location>
</feature>
<dbReference type="Proteomes" id="UP000321250">
    <property type="component" value="Unassembled WGS sequence"/>
</dbReference>
<sequence>MQTIRRQVEQMQASGLLGQLLRFGIAGGLSSVVYSLVYLPLTAFVFPREYAVAAVPFAFAVAVTFGYVVHSRWSFQGAEDRGASQRVKFVIVQAAGLSLNAVITWIGTALLHLHPWVPLVPAIFLAAIVSFVLNRFWVFH</sequence>
<evidence type="ECO:0000256" key="2">
    <source>
        <dbReference type="ARBA" id="ARBA00009399"/>
    </source>
</evidence>
<dbReference type="EMBL" id="VOQR01000001">
    <property type="protein sequence ID" value="TXC69861.1"/>
    <property type="molecule type" value="Genomic_DNA"/>
</dbReference>
<organism evidence="8 9">
    <name type="scientific">Sphingomonas ginsenosidivorax</name>
    <dbReference type="NCBI Taxonomy" id="862135"/>
    <lineage>
        <taxon>Bacteria</taxon>
        <taxon>Pseudomonadati</taxon>
        <taxon>Pseudomonadota</taxon>
        <taxon>Alphaproteobacteria</taxon>
        <taxon>Sphingomonadales</taxon>
        <taxon>Sphingomonadaceae</taxon>
        <taxon>Sphingomonas</taxon>
    </lineage>
</organism>
<evidence type="ECO:0000256" key="6">
    <source>
        <dbReference type="SAM" id="Phobius"/>
    </source>
</evidence>
<dbReference type="Pfam" id="PF04138">
    <property type="entry name" value="GtrA_DPMS_TM"/>
    <property type="match status" value="1"/>
</dbReference>
<feature type="transmembrane region" description="Helical" evidence="6">
    <location>
        <begin position="90"/>
        <end position="113"/>
    </location>
</feature>
<dbReference type="RefSeq" id="WP_147079521.1">
    <property type="nucleotide sequence ID" value="NZ_VOQR01000001.1"/>
</dbReference>
<dbReference type="AlphaFoldDB" id="A0A5C6UCD5"/>
<keyword evidence="9" id="KW-1185">Reference proteome</keyword>
<feature type="transmembrane region" description="Helical" evidence="6">
    <location>
        <begin position="20"/>
        <end position="38"/>
    </location>
</feature>
<feature type="transmembrane region" description="Helical" evidence="6">
    <location>
        <begin position="50"/>
        <end position="69"/>
    </location>
</feature>
<name>A0A5C6UCD5_9SPHN</name>
<comment type="similarity">
    <text evidence="2">Belongs to the GtrA family.</text>
</comment>
<reference evidence="8 9" key="1">
    <citation type="journal article" date="2013" name="Antonie Van Leeuwenhoek">
        <title>Sphingomonas ginsenosidivorax sp. nov., with the ability to transform ginsenosides.</title>
        <authorList>
            <person name="Jin X.F."/>
            <person name="Kim J.K."/>
            <person name="Liu Q.M."/>
            <person name="Kang M.S."/>
            <person name="He D."/>
            <person name="Jin F.X."/>
            <person name="Kim S.C."/>
            <person name="Im W.T."/>
        </authorList>
    </citation>
    <scope>NUCLEOTIDE SEQUENCE [LARGE SCALE GENOMIC DNA]</scope>
    <source>
        <strain evidence="8 9">KHI67</strain>
    </source>
</reference>
<keyword evidence="5 6" id="KW-0472">Membrane</keyword>
<feature type="domain" description="GtrA/DPMS transmembrane" evidence="7">
    <location>
        <begin position="22"/>
        <end position="139"/>
    </location>
</feature>
<evidence type="ECO:0000313" key="9">
    <source>
        <dbReference type="Proteomes" id="UP000321250"/>
    </source>
</evidence>
<keyword evidence="4 6" id="KW-1133">Transmembrane helix</keyword>
<dbReference type="GO" id="GO:0000271">
    <property type="term" value="P:polysaccharide biosynthetic process"/>
    <property type="evidence" value="ECO:0007669"/>
    <property type="project" value="InterPro"/>
</dbReference>
<dbReference type="GO" id="GO:0005886">
    <property type="term" value="C:plasma membrane"/>
    <property type="evidence" value="ECO:0007669"/>
    <property type="project" value="TreeGrafter"/>
</dbReference>
<dbReference type="OrthoDB" id="8454931at2"/>
<evidence type="ECO:0000256" key="1">
    <source>
        <dbReference type="ARBA" id="ARBA00004141"/>
    </source>
</evidence>
<dbReference type="PANTHER" id="PTHR38459:SF1">
    <property type="entry name" value="PROPHAGE BACTOPRENOL-LINKED GLUCOSE TRANSLOCASE HOMOLOG"/>
    <property type="match status" value="1"/>
</dbReference>
<dbReference type="InterPro" id="IPR007267">
    <property type="entry name" value="GtrA_DPMS_TM"/>
</dbReference>
<protein>
    <submittedName>
        <fullName evidence="8">GtrA family protein</fullName>
    </submittedName>
</protein>
<dbReference type="PANTHER" id="PTHR38459">
    <property type="entry name" value="PROPHAGE BACTOPRENOL-LINKED GLUCOSE TRANSLOCASE HOMOLOG"/>
    <property type="match status" value="1"/>
</dbReference>
<proteinExistence type="inferred from homology"/>